<feature type="chain" id="PRO_5016374223" evidence="1">
    <location>
        <begin position="21"/>
        <end position="184"/>
    </location>
</feature>
<dbReference type="Proteomes" id="UP000245942">
    <property type="component" value="Unassembled WGS sequence"/>
</dbReference>
<proteinExistence type="predicted"/>
<protein>
    <submittedName>
        <fullName evidence="2">Uncharacterized protein</fullName>
    </submittedName>
</protein>
<evidence type="ECO:0000313" key="2">
    <source>
        <dbReference type="EMBL" id="PWN20553.1"/>
    </source>
</evidence>
<keyword evidence="3" id="KW-1185">Reference proteome</keyword>
<organism evidence="2 3">
    <name type="scientific">Pseudomicrostroma glucosiphilum</name>
    <dbReference type="NCBI Taxonomy" id="1684307"/>
    <lineage>
        <taxon>Eukaryota</taxon>
        <taxon>Fungi</taxon>
        <taxon>Dikarya</taxon>
        <taxon>Basidiomycota</taxon>
        <taxon>Ustilaginomycotina</taxon>
        <taxon>Exobasidiomycetes</taxon>
        <taxon>Microstromatales</taxon>
        <taxon>Microstromatales incertae sedis</taxon>
        <taxon>Pseudomicrostroma</taxon>
    </lineage>
</organism>
<keyword evidence="1" id="KW-0732">Signal</keyword>
<reference evidence="2 3" key="1">
    <citation type="journal article" date="2018" name="Mol. Biol. Evol.">
        <title>Broad Genomic Sampling Reveals a Smut Pathogenic Ancestry of the Fungal Clade Ustilaginomycotina.</title>
        <authorList>
            <person name="Kijpornyongpan T."/>
            <person name="Mondo S.J."/>
            <person name="Barry K."/>
            <person name="Sandor L."/>
            <person name="Lee J."/>
            <person name="Lipzen A."/>
            <person name="Pangilinan J."/>
            <person name="LaButti K."/>
            <person name="Hainaut M."/>
            <person name="Henrissat B."/>
            <person name="Grigoriev I.V."/>
            <person name="Spatafora J.W."/>
            <person name="Aime M.C."/>
        </authorList>
    </citation>
    <scope>NUCLEOTIDE SEQUENCE [LARGE SCALE GENOMIC DNA]</scope>
    <source>
        <strain evidence="2 3">MCA 4718</strain>
    </source>
</reference>
<dbReference type="GeneID" id="37012882"/>
<dbReference type="OrthoDB" id="3360074at2759"/>
<evidence type="ECO:0000256" key="1">
    <source>
        <dbReference type="SAM" id="SignalP"/>
    </source>
</evidence>
<name>A0A316U862_9BASI</name>
<accession>A0A316U862</accession>
<evidence type="ECO:0000313" key="3">
    <source>
        <dbReference type="Proteomes" id="UP000245942"/>
    </source>
</evidence>
<gene>
    <name evidence="2" type="ORF">BCV69DRAFT_277288</name>
</gene>
<dbReference type="EMBL" id="KZ819327">
    <property type="protein sequence ID" value="PWN20553.1"/>
    <property type="molecule type" value="Genomic_DNA"/>
</dbReference>
<sequence>MKFALAPLALAMVMATAAFAQDTSSSSSATVTSASSTSSSASAMATSAAEDSSSSVCALLPGYAEGDPQQPDYGCTYSSTSTPTYDSVSLASYLIGKYRPGKEGYDVTEVASELAESAVGYYPTLTQNFDAIRDQYAAAITASISSLEAEGASHADNAMGVRSNKILAFAGAAAAVVAGGAFML</sequence>
<dbReference type="RefSeq" id="XP_025347713.1">
    <property type="nucleotide sequence ID" value="XM_025491148.1"/>
</dbReference>
<dbReference type="AlphaFoldDB" id="A0A316U862"/>
<feature type="signal peptide" evidence="1">
    <location>
        <begin position="1"/>
        <end position="20"/>
    </location>
</feature>